<evidence type="ECO:0000256" key="13">
    <source>
        <dbReference type="ARBA" id="ARBA00030350"/>
    </source>
</evidence>
<evidence type="ECO:0000313" key="16">
    <source>
        <dbReference type="RefSeq" id="XP_048318213.2"/>
    </source>
</evidence>
<dbReference type="Proteomes" id="UP001652623">
    <property type="component" value="Chromosome 12"/>
</dbReference>
<evidence type="ECO:0000256" key="5">
    <source>
        <dbReference type="ARBA" id="ARBA00022679"/>
    </source>
</evidence>
<dbReference type="GeneID" id="107429096"/>
<accession>A0ABM3I0M0</accession>
<dbReference type="InterPro" id="IPR019378">
    <property type="entry name" value="GDP-Fuc_O-FucTrfase"/>
</dbReference>
<name>A0ABM3I0M0_ZIZJJ</name>
<gene>
    <name evidence="16" type="primary">LOC107429096</name>
</gene>
<feature type="transmembrane region" description="Helical" evidence="14">
    <location>
        <begin position="70"/>
        <end position="91"/>
    </location>
</feature>
<keyword evidence="10" id="KW-0325">Glycoprotein</keyword>
<keyword evidence="15" id="KW-1185">Reference proteome</keyword>
<evidence type="ECO:0000256" key="6">
    <source>
        <dbReference type="ARBA" id="ARBA00022692"/>
    </source>
</evidence>
<keyword evidence="4" id="KW-0328">Glycosyltransferase</keyword>
<evidence type="ECO:0000313" key="15">
    <source>
        <dbReference type="Proteomes" id="UP001652623"/>
    </source>
</evidence>
<evidence type="ECO:0000256" key="1">
    <source>
        <dbReference type="ARBA" id="ARBA00004606"/>
    </source>
</evidence>
<evidence type="ECO:0000256" key="3">
    <source>
        <dbReference type="ARBA" id="ARBA00007737"/>
    </source>
</evidence>
<evidence type="ECO:0000256" key="10">
    <source>
        <dbReference type="ARBA" id="ARBA00023180"/>
    </source>
</evidence>
<dbReference type="RefSeq" id="XP_048318213.2">
    <property type="nucleotide sequence ID" value="XM_048462256.2"/>
</dbReference>
<evidence type="ECO:0000256" key="14">
    <source>
        <dbReference type="SAM" id="Phobius"/>
    </source>
</evidence>
<comment type="pathway">
    <text evidence="2">Glycan metabolism.</text>
</comment>
<sequence length="522" mass="59967">MMENGKVQFGFEELKVGEAKGKIQKMESVKNMGVGGVKVEKWKSLVIGWIKTEKLKSTIIAQSSLTRLQLWTLGAATLLLLCVCLVQLSALSQEIKPRLLMFQFSHQHINDNPSLETREYVNNGYLMVSANGGLNQMRAGICDMVVIARYLNLTLIVPELDNTSFWNDRSQFEDIFDVDYFISSLKDQVRILKYLPPTQHRSFLYSMPPRSWSNMSFYYDIVLPRIKKNQVLHFTKTDTRLANNGLPIEVQRLRCRVNYQALRFTSPIEELGKKIVRLLRQKGPFLVLHLRYEMDMLAFSGCTEGCNSREVEQLTSMRYAYPWWKEKEIDSVKKRKAGGCPLTPEETALALRALDIDPSIQIYIAAGDIYGGERRMASLRLAFPHIVTKETLLKFSDLQPFKNHSNQMAALDYIVALESDNFVPSYGGNMANVVEGHRRYLGFKTTIRLDRKLLVYLIDQYKNGTLSWDEFSQAVKTGHADRMGNPTQRLEIPGKPKEEEYFYRNPQECLPPITRRIISKSS</sequence>
<dbReference type="CDD" id="cd11299">
    <property type="entry name" value="O-FucT_plant"/>
    <property type="match status" value="1"/>
</dbReference>
<keyword evidence="9 14" id="KW-0472">Membrane</keyword>
<evidence type="ECO:0000256" key="9">
    <source>
        <dbReference type="ARBA" id="ARBA00023136"/>
    </source>
</evidence>
<evidence type="ECO:0000256" key="11">
    <source>
        <dbReference type="ARBA" id="ARBA00023253"/>
    </source>
</evidence>
<evidence type="ECO:0000256" key="7">
    <source>
        <dbReference type="ARBA" id="ARBA00022968"/>
    </source>
</evidence>
<keyword evidence="12" id="KW-0119">Carbohydrate metabolism</keyword>
<evidence type="ECO:0000256" key="2">
    <source>
        <dbReference type="ARBA" id="ARBA00004881"/>
    </source>
</evidence>
<comment type="subcellular location">
    <subcellularLocation>
        <location evidence="1">Membrane</location>
        <topology evidence="1">Single-pass type II membrane protein</topology>
    </subcellularLocation>
</comment>
<dbReference type="Pfam" id="PF10250">
    <property type="entry name" value="O-FucT"/>
    <property type="match status" value="1"/>
</dbReference>
<proteinExistence type="inferred from homology"/>
<dbReference type="InterPro" id="IPR024709">
    <property type="entry name" value="FucosylTrfase_pln"/>
</dbReference>
<dbReference type="PANTHER" id="PTHR31741:SF45">
    <property type="entry name" value="O-FUCOSYLTRANSFERASE FAMILY PROTEIN"/>
    <property type="match status" value="1"/>
</dbReference>
<reference evidence="16" key="1">
    <citation type="submission" date="2025-08" db="UniProtKB">
        <authorList>
            <consortium name="RefSeq"/>
        </authorList>
    </citation>
    <scope>IDENTIFICATION</scope>
    <source>
        <tissue evidence="16">Seedling</tissue>
    </source>
</reference>
<keyword evidence="7" id="KW-0735">Signal-anchor</keyword>
<keyword evidence="5" id="KW-0808">Transferase</keyword>
<organism evidence="15 16">
    <name type="scientific">Ziziphus jujuba</name>
    <name type="common">Chinese jujube</name>
    <name type="synonym">Ziziphus sativa</name>
    <dbReference type="NCBI Taxonomy" id="326968"/>
    <lineage>
        <taxon>Eukaryota</taxon>
        <taxon>Viridiplantae</taxon>
        <taxon>Streptophyta</taxon>
        <taxon>Embryophyta</taxon>
        <taxon>Tracheophyta</taxon>
        <taxon>Spermatophyta</taxon>
        <taxon>Magnoliopsida</taxon>
        <taxon>eudicotyledons</taxon>
        <taxon>Gunneridae</taxon>
        <taxon>Pentapetalae</taxon>
        <taxon>rosids</taxon>
        <taxon>fabids</taxon>
        <taxon>Rosales</taxon>
        <taxon>Rhamnaceae</taxon>
        <taxon>Paliureae</taxon>
        <taxon>Ziziphus</taxon>
    </lineage>
</organism>
<evidence type="ECO:0000256" key="12">
    <source>
        <dbReference type="ARBA" id="ARBA00023277"/>
    </source>
</evidence>
<keyword evidence="11" id="KW-0294">Fucose metabolism</keyword>
<evidence type="ECO:0000256" key="8">
    <source>
        <dbReference type="ARBA" id="ARBA00022989"/>
    </source>
</evidence>
<dbReference type="PANTHER" id="PTHR31741">
    <property type="entry name" value="OS02G0726500 PROTEIN-RELATED"/>
    <property type="match status" value="1"/>
</dbReference>
<evidence type="ECO:0000256" key="4">
    <source>
        <dbReference type="ARBA" id="ARBA00022676"/>
    </source>
</evidence>
<comment type="similarity">
    <text evidence="3">Belongs to the glycosyltransferase GT106 family.</text>
</comment>
<protein>
    <recommendedName>
        <fullName evidence="13">O-fucosyltransferase family protein</fullName>
    </recommendedName>
</protein>
<keyword evidence="8 14" id="KW-1133">Transmembrane helix</keyword>
<keyword evidence="6 14" id="KW-0812">Transmembrane</keyword>